<dbReference type="EC" id="3.1.4.58" evidence="2"/>
<evidence type="ECO:0000256" key="2">
    <source>
        <dbReference type="HAMAP-Rule" id="MF_01940"/>
    </source>
</evidence>
<comment type="function">
    <text evidence="2">Hydrolyzes RNA 2',3'-cyclic phosphodiester to an RNA 2'-phosphomonoester.</text>
</comment>
<evidence type="ECO:0000313" key="4">
    <source>
        <dbReference type="Proteomes" id="UP001597109"/>
    </source>
</evidence>
<proteinExistence type="inferred from homology"/>
<feature type="short sequence motif" description="HXTX 2" evidence="2">
    <location>
        <begin position="125"/>
        <end position="128"/>
    </location>
</feature>
<keyword evidence="1 2" id="KW-0378">Hydrolase</keyword>
<feature type="short sequence motif" description="HXTX 1" evidence="2">
    <location>
        <begin position="41"/>
        <end position="44"/>
    </location>
</feature>
<sequence length="179" mass="20176">MENHYFIGIKVPLQTSRSLAEQRNSWGLLSHKRIPVAEDLHITLVFIGGDPQGEIDAAADALEQVEQAPFDVTITGTGYFGKPERPRVVYAAIEENVLLNELQKKIKQALSGFRWSPDNKPFVPHITLANKWTAKEAWTEIPALEPERFGVTEFCLFRIEPGSTPRYVAIKTYKLKDGV</sequence>
<dbReference type="PANTHER" id="PTHR35561">
    <property type="entry name" value="RNA 2',3'-CYCLIC PHOSPHODIESTERASE"/>
    <property type="match status" value="1"/>
</dbReference>
<gene>
    <name evidence="3" type="primary">thpR</name>
    <name evidence="3" type="ORF">ACFQ1X_02810</name>
</gene>
<dbReference type="Gene3D" id="3.90.1140.10">
    <property type="entry name" value="Cyclic phosphodiesterase"/>
    <property type="match status" value="1"/>
</dbReference>
<feature type="active site" description="Proton acceptor" evidence="2">
    <location>
        <position position="125"/>
    </location>
</feature>
<accession>A0ABW3L9W6</accession>
<dbReference type="NCBIfam" id="TIGR02258">
    <property type="entry name" value="2_5_ligase"/>
    <property type="match status" value="1"/>
</dbReference>
<dbReference type="Pfam" id="PF13563">
    <property type="entry name" value="2_5_RNA_ligase2"/>
    <property type="match status" value="1"/>
</dbReference>
<dbReference type="HAMAP" id="MF_01940">
    <property type="entry name" value="RNA_CPDase"/>
    <property type="match status" value="1"/>
</dbReference>
<comment type="catalytic activity">
    <reaction evidence="2">
        <text>a 3'-end 2',3'-cyclophospho-ribonucleotide-RNA + H2O = a 3'-end 2'-phospho-ribonucleotide-RNA + H(+)</text>
        <dbReference type="Rhea" id="RHEA:11828"/>
        <dbReference type="Rhea" id="RHEA-COMP:10464"/>
        <dbReference type="Rhea" id="RHEA-COMP:17353"/>
        <dbReference type="ChEBI" id="CHEBI:15377"/>
        <dbReference type="ChEBI" id="CHEBI:15378"/>
        <dbReference type="ChEBI" id="CHEBI:83064"/>
        <dbReference type="ChEBI" id="CHEBI:173113"/>
        <dbReference type="EC" id="3.1.4.58"/>
    </reaction>
</comment>
<protein>
    <recommendedName>
        <fullName evidence="2">RNA 2',3'-cyclic phosphodiesterase</fullName>
        <shortName evidence="2">RNA 2',3'-CPDase</shortName>
        <ecNumber evidence="2">3.1.4.58</ecNumber>
    </recommendedName>
</protein>
<keyword evidence="4" id="KW-1185">Reference proteome</keyword>
<organism evidence="3 4">
    <name type="scientific">Metaplanococcus flavidus</name>
    <dbReference type="NCBI Taxonomy" id="569883"/>
    <lineage>
        <taxon>Bacteria</taxon>
        <taxon>Bacillati</taxon>
        <taxon>Bacillota</taxon>
        <taxon>Bacilli</taxon>
        <taxon>Bacillales</taxon>
        <taxon>Caryophanaceae</taxon>
        <taxon>Metaplanococcus</taxon>
    </lineage>
</organism>
<comment type="similarity">
    <text evidence="2">Belongs to the 2H phosphoesterase superfamily. ThpR family.</text>
</comment>
<evidence type="ECO:0000256" key="1">
    <source>
        <dbReference type="ARBA" id="ARBA00022801"/>
    </source>
</evidence>
<name>A0ABW3L9W6_9BACL</name>
<dbReference type="InterPro" id="IPR004175">
    <property type="entry name" value="RNA_CPDase"/>
</dbReference>
<dbReference type="EMBL" id="JBHTKI010000006">
    <property type="protein sequence ID" value="MFD1030348.1"/>
    <property type="molecule type" value="Genomic_DNA"/>
</dbReference>
<dbReference type="InterPro" id="IPR009097">
    <property type="entry name" value="Cyclic_Pdiesterase"/>
</dbReference>
<feature type="active site" description="Proton donor" evidence="2">
    <location>
        <position position="41"/>
    </location>
</feature>
<reference evidence="4" key="1">
    <citation type="journal article" date="2019" name="Int. J. Syst. Evol. Microbiol.">
        <title>The Global Catalogue of Microorganisms (GCM) 10K type strain sequencing project: providing services to taxonomists for standard genome sequencing and annotation.</title>
        <authorList>
            <consortium name="The Broad Institute Genomics Platform"/>
            <consortium name="The Broad Institute Genome Sequencing Center for Infectious Disease"/>
            <person name="Wu L."/>
            <person name="Ma J."/>
        </authorList>
    </citation>
    <scope>NUCLEOTIDE SEQUENCE [LARGE SCALE GENOMIC DNA]</scope>
    <source>
        <strain evidence="4">CCUG 56756</strain>
    </source>
</reference>
<comment type="caution">
    <text evidence="3">The sequence shown here is derived from an EMBL/GenBank/DDBJ whole genome shotgun (WGS) entry which is preliminary data.</text>
</comment>
<dbReference type="PANTHER" id="PTHR35561:SF1">
    <property type="entry name" value="RNA 2',3'-CYCLIC PHOSPHODIESTERASE"/>
    <property type="match status" value="1"/>
</dbReference>
<dbReference type="RefSeq" id="WP_379081270.1">
    <property type="nucleotide sequence ID" value="NZ_JBHTKI010000006.1"/>
</dbReference>
<dbReference type="Proteomes" id="UP001597109">
    <property type="component" value="Unassembled WGS sequence"/>
</dbReference>
<evidence type="ECO:0000313" key="3">
    <source>
        <dbReference type="EMBL" id="MFD1030348.1"/>
    </source>
</evidence>
<dbReference type="SUPFAM" id="SSF55144">
    <property type="entry name" value="LigT-like"/>
    <property type="match status" value="1"/>
</dbReference>